<feature type="region of interest" description="RNA binding" evidence="7">
    <location>
        <begin position="246"/>
        <end position="252"/>
    </location>
</feature>
<comment type="subunit">
    <text evidence="7">Homodimer. Within each dimer, one monomer is responsible for RNA recognition and catalysis, while the other monomer binds to the replacement base PreQ1.</text>
</comment>
<dbReference type="HAMAP" id="MF_00168">
    <property type="entry name" value="Q_tRNA_Tgt"/>
    <property type="match status" value="1"/>
</dbReference>
<evidence type="ECO:0000313" key="9">
    <source>
        <dbReference type="EMBL" id="QPM68732.1"/>
    </source>
</evidence>
<feature type="domain" description="tRNA-guanine(15) transglycosylase-like" evidence="8">
    <location>
        <begin position="13"/>
        <end position="365"/>
    </location>
</feature>
<dbReference type="GO" id="GO:0008616">
    <property type="term" value="P:tRNA queuosine(34) biosynthetic process"/>
    <property type="evidence" value="ECO:0007669"/>
    <property type="project" value="UniProtKB-UniRule"/>
</dbReference>
<feature type="binding site" evidence="7">
    <location>
        <position position="188"/>
    </location>
    <ligand>
        <name>substrate</name>
    </ligand>
</feature>
<evidence type="ECO:0000313" key="10">
    <source>
        <dbReference type="Proteomes" id="UP000594463"/>
    </source>
</evidence>
<feature type="binding site" evidence="7">
    <location>
        <position position="305"/>
    </location>
    <ligand>
        <name>Zn(2+)</name>
        <dbReference type="ChEBI" id="CHEBI:29105"/>
    </ligand>
</feature>
<evidence type="ECO:0000256" key="6">
    <source>
        <dbReference type="ARBA" id="ARBA00050112"/>
    </source>
</evidence>
<dbReference type="EMBL" id="CP065383">
    <property type="protein sequence ID" value="QPM68732.1"/>
    <property type="molecule type" value="Genomic_DNA"/>
</dbReference>
<dbReference type="InterPro" id="IPR050076">
    <property type="entry name" value="ArchSynthase1/Queuine_TRR"/>
</dbReference>
<dbReference type="PANTHER" id="PTHR46499">
    <property type="entry name" value="QUEUINE TRNA-RIBOSYLTRANSFERASE"/>
    <property type="match status" value="1"/>
</dbReference>
<evidence type="ECO:0000256" key="2">
    <source>
        <dbReference type="ARBA" id="ARBA00022676"/>
    </source>
</evidence>
<gene>
    <name evidence="7 9" type="primary">tgt</name>
    <name evidence="9" type="ORF">RT761_01955</name>
</gene>
<name>A0A7T1F3C8_ATRLM</name>
<organism evidence="9 10">
    <name type="scientific">Atribacter laminatus</name>
    <dbReference type="NCBI Taxonomy" id="2847778"/>
    <lineage>
        <taxon>Bacteria</taxon>
        <taxon>Pseudomonadati</taxon>
        <taxon>Atribacterota</taxon>
        <taxon>Atribacteria</taxon>
        <taxon>Atribacterales</taxon>
        <taxon>Atribacteraceae</taxon>
        <taxon>Atribacter</taxon>
    </lineage>
</organism>
<dbReference type="UniPathway" id="UPA00392"/>
<feature type="binding site" evidence="7">
    <location>
        <position position="308"/>
    </location>
    <ligand>
        <name>Zn(2+)</name>
        <dbReference type="ChEBI" id="CHEBI:29105"/>
    </ligand>
</feature>
<evidence type="ECO:0000259" key="8">
    <source>
        <dbReference type="Pfam" id="PF01702"/>
    </source>
</evidence>
<feature type="binding site" evidence="7">
    <location>
        <position position="215"/>
    </location>
    <ligand>
        <name>substrate</name>
    </ligand>
</feature>
<feature type="binding site" evidence="7">
    <location>
        <position position="146"/>
    </location>
    <ligand>
        <name>substrate</name>
    </ligand>
</feature>
<dbReference type="Proteomes" id="UP000594463">
    <property type="component" value="Chromosome"/>
</dbReference>
<comment type="function">
    <text evidence="7">Catalyzes the base-exchange of a guanine (G) residue with the queuine precursor 7-aminomethyl-7-deazaguanine (PreQ1) at position 34 (anticodon wobble position) in tRNAs with GU(N) anticodons (tRNA-Asp, -Asn, -His and -Tyr). Catalysis occurs through a double-displacement mechanism. The nucleophile active site attacks the C1' of nucleotide 34 to detach the guanine base from the RNA, forming a covalent enzyme-RNA intermediate. The proton acceptor active site deprotonates the incoming PreQ1, allowing a nucleophilic attack on the C1' of the ribose to form the product. After dissociation, two additional enzymatic reactions on the tRNA convert PreQ1 to queuine (Q), resulting in the hypermodified nucleoside queuosine (7-(((4,5-cis-dihydroxy-2-cyclopenten-1-yl)amino)methyl)-7-deazaguanosine).</text>
</comment>
<feature type="region of interest" description="RNA binding; important for wobble base 34 recognition" evidence="7">
    <location>
        <begin position="270"/>
        <end position="274"/>
    </location>
</feature>
<dbReference type="InterPro" id="IPR002616">
    <property type="entry name" value="tRNA_ribo_trans-like"/>
</dbReference>
<dbReference type="Gene3D" id="3.20.20.105">
    <property type="entry name" value="Queuine tRNA-ribosyltransferase-like"/>
    <property type="match status" value="1"/>
</dbReference>
<evidence type="ECO:0000256" key="5">
    <source>
        <dbReference type="ARBA" id="ARBA00022785"/>
    </source>
</evidence>
<feature type="binding site" evidence="7">
    <location>
        <position position="303"/>
    </location>
    <ligand>
        <name>Zn(2+)</name>
        <dbReference type="ChEBI" id="CHEBI:29105"/>
    </ligand>
</feature>
<dbReference type="FunFam" id="3.20.20.105:FF:000001">
    <property type="entry name" value="Queuine tRNA-ribosyltransferase"/>
    <property type="match status" value="1"/>
</dbReference>
<evidence type="ECO:0000256" key="3">
    <source>
        <dbReference type="ARBA" id="ARBA00022679"/>
    </source>
</evidence>
<keyword evidence="10" id="KW-1185">Reference proteome</keyword>
<dbReference type="NCBIfam" id="TIGR00449">
    <property type="entry name" value="tgt_general"/>
    <property type="match status" value="1"/>
</dbReference>
<dbReference type="RefSeq" id="WP_218111226.1">
    <property type="nucleotide sequence ID" value="NZ_CP065383.1"/>
</dbReference>
<keyword evidence="3 7" id="KW-0808">Transferase</keyword>
<dbReference type="GO" id="GO:0005829">
    <property type="term" value="C:cytosol"/>
    <property type="evidence" value="ECO:0007669"/>
    <property type="project" value="TreeGrafter"/>
</dbReference>
<dbReference type="NCBIfam" id="TIGR00430">
    <property type="entry name" value="Q_tRNA_tgt"/>
    <property type="match status" value="1"/>
</dbReference>
<dbReference type="GO" id="GO:0008479">
    <property type="term" value="F:tRNA-guanosine(34) queuine transglycosylase activity"/>
    <property type="evidence" value="ECO:0007669"/>
    <property type="project" value="UniProtKB-UniRule"/>
</dbReference>
<dbReference type="AlphaFoldDB" id="A0A7T1F3C8"/>
<dbReference type="GO" id="GO:0046872">
    <property type="term" value="F:metal ion binding"/>
    <property type="evidence" value="ECO:0007669"/>
    <property type="project" value="UniProtKB-KW"/>
</dbReference>
<keyword evidence="7" id="KW-0479">Metal-binding</keyword>
<protein>
    <recommendedName>
        <fullName evidence="7">Queuine tRNA-ribosyltransferase</fullName>
        <ecNumber evidence="7">2.4.2.29</ecNumber>
    </recommendedName>
    <alternativeName>
        <fullName evidence="7">Guanine insertion enzyme</fullName>
    </alternativeName>
    <alternativeName>
        <fullName evidence="7">tRNA-guanine transglycosylase</fullName>
    </alternativeName>
</protein>
<evidence type="ECO:0000256" key="1">
    <source>
        <dbReference type="ARBA" id="ARBA00004691"/>
    </source>
</evidence>
<comment type="catalytic activity">
    <reaction evidence="6 7">
        <text>7-aminomethyl-7-carbaguanine + guanosine(34) in tRNA = 7-aminomethyl-7-carbaguanosine(34) in tRNA + guanine</text>
        <dbReference type="Rhea" id="RHEA:24104"/>
        <dbReference type="Rhea" id="RHEA-COMP:10341"/>
        <dbReference type="Rhea" id="RHEA-COMP:10342"/>
        <dbReference type="ChEBI" id="CHEBI:16235"/>
        <dbReference type="ChEBI" id="CHEBI:58703"/>
        <dbReference type="ChEBI" id="CHEBI:74269"/>
        <dbReference type="ChEBI" id="CHEBI:82833"/>
        <dbReference type="EC" id="2.4.2.29"/>
    </reaction>
</comment>
<reference evidence="9 10" key="1">
    <citation type="journal article" date="2021" name="Nat. Commun.">
        <title>Isolation of a member of the candidate phylum Atribacteria reveals a unique cell membrane structure.</title>
        <authorList>
            <person name="Taiki K."/>
            <person name="Nobu M.K."/>
            <person name="Kusada H."/>
            <person name="Meng X.-Y."/>
            <person name="Hosoki N."/>
            <person name="Uematsu K."/>
            <person name="Yoshioka H."/>
            <person name="Kamagata Y."/>
            <person name="Tamaki H."/>
        </authorList>
    </citation>
    <scope>NUCLEOTIDE SEQUENCE [LARGE SCALE GENOMIC DNA]</scope>
    <source>
        <strain evidence="9 10">RT761</strain>
    </source>
</reference>
<keyword evidence="4 7" id="KW-0819">tRNA processing</keyword>
<evidence type="ECO:0000256" key="4">
    <source>
        <dbReference type="ARBA" id="ARBA00022694"/>
    </source>
</evidence>
<accession>A0A7T1F3C8</accession>
<keyword evidence="2 7" id="KW-0328">Glycosyltransferase</keyword>
<comment type="pathway">
    <text evidence="1 7">tRNA modification; tRNA-queuosine biosynthesis.</text>
</comment>
<feature type="binding site" evidence="7">
    <location>
        <begin position="92"/>
        <end position="96"/>
    </location>
    <ligand>
        <name>substrate</name>
    </ligand>
</feature>
<dbReference type="KEGG" id="alam:RT761_01955"/>
<comment type="cofactor">
    <cofactor evidence="7">
        <name>Zn(2+)</name>
        <dbReference type="ChEBI" id="CHEBI:29105"/>
    </cofactor>
    <text evidence="7">Binds 1 zinc ion per subunit.</text>
</comment>
<keyword evidence="5 7" id="KW-0671">Queuosine biosynthesis</keyword>
<dbReference type="Pfam" id="PF01702">
    <property type="entry name" value="TGT"/>
    <property type="match status" value="1"/>
</dbReference>
<dbReference type="InterPro" id="IPR004803">
    <property type="entry name" value="TGT"/>
</dbReference>
<feature type="active site" description="Nucleophile" evidence="7">
    <location>
        <position position="265"/>
    </location>
</feature>
<sequence length="373" mass="41509">MKSFTFLHQDEKTKARVGILHTAHGDIPTPVFMPVGTQGTVKAMAPDRLKAIGVKMLLGNSYHLHLRPGEDLIGEMGGLHRFMSWDGSILTDSGGFQIFSLSGLVKIDDQGALFRSHLDGSLHNFTPETSMQIQQDIGADVVMILDQCVGYPANDFQVKTSTNRTLVWAKKCREAFQSDSQMLFGILQGGTLPELRRYSAEETVNIGFDGYAIGGLSVGEPKPIMYSIIDEVEPYLPKSQARYLMGVGSPDSIIEGVMRGIDMFDCVLPTRNARNSALLTWSGRMNIDRLEYSRDSNPIDPHCQCYTCQNFSRSYLRHLFKAGEILAAELATIHNLFFMVELMNRIRKAILNGSFQDLSSDLLARFQGQIVNT</sequence>
<dbReference type="InterPro" id="IPR036511">
    <property type="entry name" value="TGT-like_sf"/>
</dbReference>
<comment type="similarity">
    <text evidence="7">Belongs to the queuine tRNA-ribosyltransferase family.</text>
</comment>
<feature type="binding site" evidence="7">
    <location>
        <position position="334"/>
    </location>
    <ligand>
        <name>Zn(2+)</name>
        <dbReference type="ChEBI" id="CHEBI:29105"/>
    </ligand>
</feature>
<evidence type="ECO:0000256" key="7">
    <source>
        <dbReference type="HAMAP-Rule" id="MF_00168"/>
    </source>
</evidence>
<dbReference type="EC" id="2.4.2.29" evidence="7"/>
<dbReference type="SUPFAM" id="SSF51713">
    <property type="entry name" value="tRNA-guanine transglycosylase"/>
    <property type="match status" value="1"/>
</dbReference>
<proteinExistence type="inferred from homology"/>
<dbReference type="PANTHER" id="PTHR46499:SF1">
    <property type="entry name" value="QUEUINE TRNA-RIBOSYLTRANSFERASE"/>
    <property type="match status" value="1"/>
</dbReference>
<keyword evidence="7" id="KW-0862">Zinc</keyword>
<feature type="active site" description="Proton acceptor" evidence="7">
    <location>
        <position position="92"/>
    </location>
</feature>